<dbReference type="AlphaFoldDB" id="A0A231HD79"/>
<name>A0A231HD79_9NOCA</name>
<sequence length="217" mass="22437">MKSVPTAWRWAFVILIAVVALAVAVWPRGDDHTPSVTTTAVRGGPASPSDGQRAAAALAECPRPGDPSGRPPTPAAGPLAGITLDCLADGRPVDLGEALAGRPALVNLWAYWCEPCARELPALQQFSARAGSALTVLTVHSDPDESKALARLRDLDVHLPGTQDGAGKVRTAVRAPAVLPVSVLVRADGSIAKVVVRPFDTADDVAATVAQELGVRV</sequence>
<dbReference type="InterPro" id="IPR050553">
    <property type="entry name" value="Thioredoxin_ResA/DsbE_sf"/>
</dbReference>
<evidence type="ECO:0000256" key="2">
    <source>
        <dbReference type="ARBA" id="ARBA00022748"/>
    </source>
</evidence>
<dbReference type="CDD" id="cd02966">
    <property type="entry name" value="TlpA_like_family"/>
    <property type="match status" value="1"/>
</dbReference>
<dbReference type="GO" id="GO:0017004">
    <property type="term" value="P:cytochrome complex assembly"/>
    <property type="evidence" value="ECO:0007669"/>
    <property type="project" value="UniProtKB-KW"/>
</dbReference>
<dbReference type="Proteomes" id="UP000215506">
    <property type="component" value="Unassembled WGS sequence"/>
</dbReference>
<dbReference type="PANTHER" id="PTHR42852:SF6">
    <property type="entry name" value="THIOL:DISULFIDE INTERCHANGE PROTEIN DSBE"/>
    <property type="match status" value="1"/>
</dbReference>
<dbReference type="InterPro" id="IPR036249">
    <property type="entry name" value="Thioredoxin-like_sf"/>
</dbReference>
<evidence type="ECO:0000256" key="6">
    <source>
        <dbReference type="SAM" id="Phobius"/>
    </source>
</evidence>
<comment type="caution">
    <text evidence="8">The sequence shown here is derived from an EMBL/GenBank/DDBJ whole genome shotgun (WGS) entry which is preliminary data.</text>
</comment>
<evidence type="ECO:0000256" key="1">
    <source>
        <dbReference type="ARBA" id="ARBA00004196"/>
    </source>
</evidence>
<keyword evidence="6" id="KW-0472">Membrane</keyword>
<feature type="domain" description="Thioredoxin" evidence="7">
    <location>
        <begin position="73"/>
        <end position="214"/>
    </location>
</feature>
<keyword evidence="2" id="KW-0201">Cytochrome c-type biogenesis</keyword>
<dbReference type="InterPro" id="IPR013740">
    <property type="entry name" value="Redoxin"/>
</dbReference>
<accession>A0A231HD79</accession>
<evidence type="ECO:0000259" key="7">
    <source>
        <dbReference type="PROSITE" id="PS51352"/>
    </source>
</evidence>
<dbReference type="Pfam" id="PF08534">
    <property type="entry name" value="Redoxin"/>
    <property type="match status" value="1"/>
</dbReference>
<keyword evidence="4" id="KW-1015">Disulfide bond</keyword>
<keyword evidence="3" id="KW-0735">Signal-anchor</keyword>
<comment type="subcellular location">
    <subcellularLocation>
        <location evidence="1">Cell envelope</location>
    </subcellularLocation>
</comment>
<dbReference type="PROSITE" id="PS00194">
    <property type="entry name" value="THIOREDOXIN_1"/>
    <property type="match status" value="1"/>
</dbReference>
<evidence type="ECO:0000313" key="9">
    <source>
        <dbReference type="Proteomes" id="UP000215506"/>
    </source>
</evidence>
<keyword evidence="6" id="KW-0812">Transmembrane</keyword>
<keyword evidence="9" id="KW-1185">Reference proteome</keyword>
<dbReference type="PROSITE" id="PS51352">
    <property type="entry name" value="THIOREDOXIN_2"/>
    <property type="match status" value="1"/>
</dbReference>
<dbReference type="InterPro" id="IPR017937">
    <property type="entry name" value="Thioredoxin_CS"/>
</dbReference>
<dbReference type="PANTHER" id="PTHR42852">
    <property type="entry name" value="THIOL:DISULFIDE INTERCHANGE PROTEIN DSBE"/>
    <property type="match status" value="1"/>
</dbReference>
<organism evidence="8 9">
    <name type="scientific">Nocardia cerradoensis</name>
    <dbReference type="NCBI Taxonomy" id="85688"/>
    <lineage>
        <taxon>Bacteria</taxon>
        <taxon>Bacillati</taxon>
        <taxon>Actinomycetota</taxon>
        <taxon>Actinomycetes</taxon>
        <taxon>Mycobacteriales</taxon>
        <taxon>Nocardiaceae</taxon>
        <taxon>Nocardia</taxon>
    </lineage>
</organism>
<protein>
    <submittedName>
        <fullName evidence="8">Thiol:disulfide interchange protein TlpA</fullName>
    </submittedName>
</protein>
<dbReference type="GO" id="GO:0016491">
    <property type="term" value="F:oxidoreductase activity"/>
    <property type="evidence" value="ECO:0007669"/>
    <property type="project" value="InterPro"/>
</dbReference>
<dbReference type="EMBL" id="NGAF01000002">
    <property type="protein sequence ID" value="OXR46881.1"/>
    <property type="molecule type" value="Genomic_DNA"/>
</dbReference>
<evidence type="ECO:0000313" key="8">
    <source>
        <dbReference type="EMBL" id="OXR46881.1"/>
    </source>
</evidence>
<keyword evidence="5" id="KW-0676">Redox-active center</keyword>
<dbReference type="RefSeq" id="WP_039775566.1">
    <property type="nucleotide sequence ID" value="NZ_JAAXOR010000006.1"/>
</dbReference>
<evidence type="ECO:0000256" key="4">
    <source>
        <dbReference type="ARBA" id="ARBA00023157"/>
    </source>
</evidence>
<reference evidence="8 9" key="1">
    <citation type="submission" date="2017-07" db="EMBL/GenBank/DDBJ databases">
        <title>First draft Genome Sequence of Nocardia cerradoensis isolated from human infection.</title>
        <authorList>
            <person name="Carrasco G."/>
        </authorList>
    </citation>
    <scope>NUCLEOTIDE SEQUENCE [LARGE SCALE GENOMIC DNA]</scope>
    <source>
        <strain evidence="8 9">CNM20130759</strain>
    </source>
</reference>
<evidence type="ECO:0000256" key="3">
    <source>
        <dbReference type="ARBA" id="ARBA00022968"/>
    </source>
</evidence>
<evidence type="ECO:0000256" key="5">
    <source>
        <dbReference type="ARBA" id="ARBA00023284"/>
    </source>
</evidence>
<gene>
    <name evidence="8" type="primary">tlpA</name>
    <name evidence="8" type="ORF">B7C42_01860</name>
</gene>
<keyword evidence="6" id="KW-1133">Transmembrane helix</keyword>
<dbReference type="Gene3D" id="3.40.30.10">
    <property type="entry name" value="Glutaredoxin"/>
    <property type="match status" value="1"/>
</dbReference>
<dbReference type="InterPro" id="IPR013766">
    <property type="entry name" value="Thioredoxin_domain"/>
</dbReference>
<dbReference type="GO" id="GO:0030313">
    <property type="term" value="C:cell envelope"/>
    <property type="evidence" value="ECO:0007669"/>
    <property type="project" value="UniProtKB-SubCell"/>
</dbReference>
<feature type="transmembrane region" description="Helical" evidence="6">
    <location>
        <begin position="7"/>
        <end position="26"/>
    </location>
</feature>
<proteinExistence type="predicted"/>
<dbReference type="SUPFAM" id="SSF52833">
    <property type="entry name" value="Thioredoxin-like"/>
    <property type="match status" value="1"/>
</dbReference>